<dbReference type="InterPro" id="IPR050411">
    <property type="entry name" value="AlphaKG_dependent_hydroxylases"/>
</dbReference>
<dbReference type="GO" id="GO:0008336">
    <property type="term" value="F:gamma-butyrobetaine dioxygenase activity"/>
    <property type="evidence" value="ECO:0007669"/>
    <property type="project" value="TreeGrafter"/>
</dbReference>
<dbReference type="OrthoDB" id="406634at2759"/>
<dbReference type="Proteomes" id="UP000324222">
    <property type="component" value="Unassembled WGS sequence"/>
</dbReference>
<sequence length="313" mass="35345">MRTNATNTNHYVRHSPNSCTFLRSRHPEGRHNNPGMKGAQRDLSLTAAARQFAAPQLKSPVSGVVSSKLRNDILEVKFGDGTEGRLPFVWLRDNCQCPQCFSVEALGRKLLLDDLDIEIQPTEVQESIDGLIVKWSDGHKSEYPTKWLQSRSFMPASRAIHRERYALRKEPWGAEHTMRDFDYNTMMSDDRVLLDWLLTMERKGSAMVRNAPKKDVAGPELIEHIAYVKQSHYGPHSPVINRPNTNNVAFTNAKLGMHNDLPQYEHMPGLTTATTPNEILGSESAFPVRHLPVTFLALVAVTRLWASDTLLHS</sequence>
<evidence type="ECO:0000313" key="8">
    <source>
        <dbReference type="EMBL" id="MPC28824.1"/>
    </source>
</evidence>
<dbReference type="GO" id="GO:0046872">
    <property type="term" value="F:metal ion binding"/>
    <property type="evidence" value="ECO:0007669"/>
    <property type="project" value="UniProtKB-KW"/>
</dbReference>
<dbReference type="Pfam" id="PF06155">
    <property type="entry name" value="GBBH-like_N"/>
    <property type="match status" value="1"/>
</dbReference>
<dbReference type="FunFam" id="3.30.2020.30:FF:000002">
    <property type="entry name" value="Putative gamma-butyrobetaine dioxygenase"/>
    <property type="match status" value="1"/>
</dbReference>
<evidence type="ECO:0000256" key="3">
    <source>
        <dbReference type="ARBA" id="ARBA00022723"/>
    </source>
</evidence>
<dbReference type="EMBL" id="VSRR010001973">
    <property type="protein sequence ID" value="MPC28824.1"/>
    <property type="molecule type" value="Genomic_DNA"/>
</dbReference>
<evidence type="ECO:0000256" key="2">
    <source>
        <dbReference type="ARBA" id="ARBA00008654"/>
    </source>
</evidence>
<dbReference type="InterPro" id="IPR042098">
    <property type="entry name" value="TauD-like_sf"/>
</dbReference>
<evidence type="ECO:0000313" key="9">
    <source>
        <dbReference type="Proteomes" id="UP000324222"/>
    </source>
</evidence>
<comment type="caution">
    <text evidence="8">The sequence shown here is derived from an EMBL/GenBank/DDBJ whole genome shotgun (WGS) entry which is preliminary data.</text>
</comment>
<evidence type="ECO:0000256" key="5">
    <source>
        <dbReference type="ARBA" id="ARBA00023002"/>
    </source>
</evidence>
<organism evidence="8 9">
    <name type="scientific">Portunus trituberculatus</name>
    <name type="common">Swimming crab</name>
    <name type="synonym">Neptunus trituberculatus</name>
    <dbReference type="NCBI Taxonomy" id="210409"/>
    <lineage>
        <taxon>Eukaryota</taxon>
        <taxon>Metazoa</taxon>
        <taxon>Ecdysozoa</taxon>
        <taxon>Arthropoda</taxon>
        <taxon>Crustacea</taxon>
        <taxon>Multicrustacea</taxon>
        <taxon>Malacostraca</taxon>
        <taxon>Eumalacostraca</taxon>
        <taxon>Eucarida</taxon>
        <taxon>Decapoda</taxon>
        <taxon>Pleocyemata</taxon>
        <taxon>Brachyura</taxon>
        <taxon>Eubrachyura</taxon>
        <taxon>Portunoidea</taxon>
        <taxon>Portunidae</taxon>
        <taxon>Portuninae</taxon>
        <taxon>Portunus</taxon>
    </lineage>
</organism>
<dbReference type="InterPro" id="IPR038492">
    <property type="entry name" value="GBBH-like_N_sf"/>
</dbReference>
<accession>A0A5B7E7U8</accession>
<dbReference type="GO" id="GO:0045329">
    <property type="term" value="P:carnitine biosynthetic process"/>
    <property type="evidence" value="ECO:0007669"/>
    <property type="project" value="TreeGrafter"/>
</dbReference>
<evidence type="ECO:0000256" key="4">
    <source>
        <dbReference type="ARBA" id="ARBA00022964"/>
    </source>
</evidence>
<protein>
    <submittedName>
        <fullName evidence="8">Gamma-butyrobetaine dioxygenase</fullName>
    </submittedName>
</protein>
<dbReference type="SUPFAM" id="SSF51197">
    <property type="entry name" value="Clavaminate synthase-like"/>
    <property type="match status" value="1"/>
</dbReference>
<keyword evidence="3" id="KW-0479">Metal-binding</keyword>
<dbReference type="Gene3D" id="3.60.130.10">
    <property type="entry name" value="Clavaminate synthase-like"/>
    <property type="match status" value="1"/>
</dbReference>
<dbReference type="AlphaFoldDB" id="A0A5B7E7U8"/>
<keyword evidence="6" id="KW-0408">Iron</keyword>
<comment type="cofactor">
    <cofactor evidence="1">
        <name>Fe(2+)</name>
        <dbReference type="ChEBI" id="CHEBI:29033"/>
    </cofactor>
</comment>
<evidence type="ECO:0000256" key="6">
    <source>
        <dbReference type="ARBA" id="ARBA00023004"/>
    </source>
</evidence>
<reference evidence="8 9" key="1">
    <citation type="submission" date="2019-05" db="EMBL/GenBank/DDBJ databases">
        <title>Another draft genome of Portunus trituberculatus and its Hox gene families provides insights of decapod evolution.</title>
        <authorList>
            <person name="Jeong J.-H."/>
            <person name="Song I."/>
            <person name="Kim S."/>
            <person name="Choi T."/>
            <person name="Kim D."/>
            <person name="Ryu S."/>
            <person name="Kim W."/>
        </authorList>
    </citation>
    <scope>NUCLEOTIDE SEQUENCE [LARGE SCALE GENOMIC DNA]</scope>
    <source>
        <tissue evidence="8">Muscle</tissue>
    </source>
</reference>
<dbReference type="PANTHER" id="PTHR10696">
    <property type="entry name" value="GAMMA-BUTYROBETAINE HYDROXYLASE-RELATED"/>
    <property type="match status" value="1"/>
</dbReference>
<dbReference type="Gene3D" id="3.30.2020.30">
    <property type="match status" value="1"/>
</dbReference>
<dbReference type="PANTHER" id="PTHR10696:SF33">
    <property type="entry name" value="GAMMA-BUTYROBETAINE DIOXYGENASE"/>
    <property type="match status" value="1"/>
</dbReference>
<name>A0A5B7E7U8_PORTR</name>
<keyword evidence="4 8" id="KW-0223">Dioxygenase</keyword>
<proteinExistence type="inferred from homology"/>
<keyword evidence="5" id="KW-0560">Oxidoreductase</keyword>
<evidence type="ECO:0000256" key="1">
    <source>
        <dbReference type="ARBA" id="ARBA00001954"/>
    </source>
</evidence>
<evidence type="ECO:0000259" key="7">
    <source>
        <dbReference type="Pfam" id="PF06155"/>
    </source>
</evidence>
<dbReference type="GO" id="GO:0005739">
    <property type="term" value="C:mitochondrion"/>
    <property type="evidence" value="ECO:0007669"/>
    <property type="project" value="TreeGrafter"/>
</dbReference>
<feature type="domain" description="Gamma-butyrobetaine hydroxylase-like N-terminal" evidence="7">
    <location>
        <begin position="70"/>
        <end position="148"/>
    </location>
</feature>
<comment type="similarity">
    <text evidence="2">Belongs to the gamma-BBH/TMLD family.</text>
</comment>
<keyword evidence="9" id="KW-1185">Reference proteome</keyword>
<gene>
    <name evidence="8" type="primary">Bbox1_5</name>
    <name evidence="8" type="ORF">E2C01_022035</name>
</gene>
<dbReference type="InterPro" id="IPR010376">
    <property type="entry name" value="GBBH-like_N"/>
</dbReference>